<dbReference type="GO" id="GO:0006015">
    <property type="term" value="P:5-phosphoribose 1-diphosphate biosynthetic process"/>
    <property type="evidence" value="ECO:0007669"/>
    <property type="project" value="TreeGrafter"/>
</dbReference>
<dbReference type="CDD" id="cd06223">
    <property type="entry name" value="PRTases_typeI"/>
    <property type="match status" value="1"/>
</dbReference>
<keyword evidence="6 11" id="KW-0418">Kinase</keyword>
<evidence type="ECO:0000256" key="7">
    <source>
        <dbReference type="ARBA" id="ARBA00022840"/>
    </source>
</evidence>
<dbReference type="AlphaFoldDB" id="A0A1J5S478"/>
<protein>
    <recommendedName>
        <fullName evidence="1">ribose-phosphate diphosphokinase</fullName>
        <ecNumber evidence="1">2.7.6.1</ecNumber>
    </recommendedName>
</protein>
<evidence type="ECO:0000256" key="4">
    <source>
        <dbReference type="ARBA" id="ARBA00022727"/>
    </source>
</evidence>
<evidence type="ECO:0000256" key="8">
    <source>
        <dbReference type="ARBA" id="ARBA00022842"/>
    </source>
</evidence>
<dbReference type="NCBIfam" id="TIGR01251">
    <property type="entry name" value="ribP_PPkin"/>
    <property type="match status" value="1"/>
</dbReference>
<accession>A0A1J5S478</accession>
<dbReference type="InterPro" id="IPR029099">
    <property type="entry name" value="Pribosyltran_N"/>
</dbReference>
<evidence type="ECO:0000256" key="3">
    <source>
        <dbReference type="ARBA" id="ARBA00022723"/>
    </source>
</evidence>
<evidence type="ECO:0000256" key="5">
    <source>
        <dbReference type="ARBA" id="ARBA00022741"/>
    </source>
</evidence>
<keyword evidence="7" id="KW-0067">ATP-binding</keyword>
<dbReference type="GO" id="GO:0016301">
    <property type="term" value="F:kinase activity"/>
    <property type="evidence" value="ECO:0007669"/>
    <property type="project" value="UniProtKB-KW"/>
</dbReference>
<keyword evidence="4" id="KW-0545">Nucleotide biosynthesis</keyword>
<keyword evidence="3" id="KW-0479">Metal-binding</keyword>
<organism evidence="11">
    <name type="scientific">mine drainage metagenome</name>
    <dbReference type="NCBI Taxonomy" id="410659"/>
    <lineage>
        <taxon>unclassified sequences</taxon>
        <taxon>metagenomes</taxon>
        <taxon>ecological metagenomes</taxon>
    </lineage>
</organism>
<sequence length="328" mass="35553">MDNERISLFALNSSRAFGESVSRSLGVPLSEHEEREFEDGEHKSRPLVSVRGRDVYVLQSLYQDSKLSVNDKLCRLLLFIGALVDASAKRVTAVIPYLCYARKDLKTQPRDPVATRYIAALFEAMGTHRIVALDVHNVAAFQNAFRCRTDHLEARKLFAGYFSALLRDQPIIVVSPDVGGIKRAERLRQALSAATGEPIPIAFMEKQRSKGVVTGDALVGKVAGRTAIIIDDLISTGATMVRAANACHEQGATKVYAAATHGIFVGEAPSVLAAPVLEAVVVTDSIPPFRLDPGLIGAKLVVLDSVALFAEAIRRIHRGGSITELLEL</sequence>
<dbReference type="EC" id="2.7.6.1" evidence="1"/>
<dbReference type="Pfam" id="PF14572">
    <property type="entry name" value="Pribosyl_synth"/>
    <property type="match status" value="1"/>
</dbReference>
<dbReference type="SMART" id="SM01400">
    <property type="entry name" value="Pribosyltran_N"/>
    <property type="match status" value="1"/>
</dbReference>
<keyword evidence="5" id="KW-0547">Nucleotide-binding</keyword>
<dbReference type="GO" id="GO:0000287">
    <property type="term" value="F:magnesium ion binding"/>
    <property type="evidence" value="ECO:0007669"/>
    <property type="project" value="InterPro"/>
</dbReference>
<keyword evidence="2 11" id="KW-0808">Transferase</keyword>
<evidence type="ECO:0000256" key="6">
    <source>
        <dbReference type="ARBA" id="ARBA00022777"/>
    </source>
</evidence>
<dbReference type="PANTHER" id="PTHR10210:SF32">
    <property type="entry name" value="RIBOSE-PHOSPHATE PYROPHOSPHOKINASE 2"/>
    <property type="match status" value="1"/>
</dbReference>
<dbReference type="EMBL" id="MLJW01000069">
    <property type="protein sequence ID" value="OIR03079.1"/>
    <property type="molecule type" value="Genomic_DNA"/>
</dbReference>
<evidence type="ECO:0000256" key="2">
    <source>
        <dbReference type="ARBA" id="ARBA00022679"/>
    </source>
</evidence>
<dbReference type="InterPro" id="IPR000836">
    <property type="entry name" value="PRTase_dom"/>
</dbReference>
<dbReference type="GO" id="GO:0006164">
    <property type="term" value="P:purine nucleotide biosynthetic process"/>
    <property type="evidence" value="ECO:0007669"/>
    <property type="project" value="TreeGrafter"/>
</dbReference>
<dbReference type="PANTHER" id="PTHR10210">
    <property type="entry name" value="RIBOSE-PHOSPHATE DIPHOSPHOKINASE FAMILY MEMBER"/>
    <property type="match status" value="1"/>
</dbReference>
<dbReference type="InterPro" id="IPR005946">
    <property type="entry name" value="Rib-P_diPkinase"/>
</dbReference>
<feature type="domain" description="Ribose-phosphate pyrophosphokinase N-terminal" evidence="10">
    <location>
        <begin position="7"/>
        <end position="126"/>
    </location>
</feature>
<comment type="catalytic activity">
    <reaction evidence="9">
        <text>D-ribose 5-phosphate + ATP = 5-phospho-alpha-D-ribose 1-diphosphate + AMP + H(+)</text>
        <dbReference type="Rhea" id="RHEA:15609"/>
        <dbReference type="ChEBI" id="CHEBI:15378"/>
        <dbReference type="ChEBI" id="CHEBI:30616"/>
        <dbReference type="ChEBI" id="CHEBI:58017"/>
        <dbReference type="ChEBI" id="CHEBI:78346"/>
        <dbReference type="ChEBI" id="CHEBI:456215"/>
        <dbReference type="EC" id="2.7.6.1"/>
    </reaction>
</comment>
<evidence type="ECO:0000256" key="9">
    <source>
        <dbReference type="ARBA" id="ARBA00049535"/>
    </source>
</evidence>
<gene>
    <name evidence="11" type="primary">prs2</name>
    <name evidence="11" type="ORF">GALL_148570</name>
</gene>
<evidence type="ECO:0000259" key="10">
    <source>
        <dbReference type="Pfam" id="PF13793"/>
    </source>
</evidence>
<dbReference type="GO" id="GO:0005524">
    <property type="term" value="F:ATP binding"/>
    <property type="evidence" value="ECO:0007669"/>
    <property type="project" value="UniProtKB-KW"/>
</dbReference>
<dbReference type="FunFam" id="3.40.50.2020:FF:000007">
    <property type="entry name" value="Ribose-phosphate pyrophosphokinase"/>
    <property type="match status" value="1"/>
</dbReference>
<reference evidence="11" key="1">
    <citation type="submission" date="2016-10" db="EMBL/GenBank/DDBJ databases">
        <title>Sequence of Gallionella enrichment culture.</title>
        <authorList>
            <person name="Poehlein A."/>
            <person name="Muehling M."/>
            <person name="Daniel R."/>
        </authorList>
    </citation>
    <scope>NUCLEOTIDE SEQUENCE</scope>
</reference>
<dbReference type="GO" id="GO:0005737">
    <property type="term" value="C:cytoplasm"/>
    <property type="evidence" value="ECO:0007669"/>
    <property type="project" value="TreeGrafter"/>
</dbReference>
<proteinExistence type="predicted"/>
<dbReference type="GO" id="GO:0004749">
    <property type="term" value="F:ribose phosphate diphosphokinase activity"/>
    <property type="evidence" value="ECO:0007669"/>
    <property type="project" value="UniProtKB-EC"/>
</dbReference>
<name>A0A1J5S478_9ZZZZ</name>
<evidence type="ECO:0000313" key="11">
    <source>
        <dbReference type="EMBL" id="OIR03079.1"/>
    </source>
</evidence>
<comment type="caution">
    <text evidence="11">The sequence shown here is derived from an EMBL/GenBank/DDBJ whole genome shotgun (WGS) entry which is preliminary data.</text>
</comment>
<dbReference type="InterPro" id="IPR029057">
    <property type="entry name" value="PRTase-like"/>
</dbReference>
<dbReference type="GO" id="GO:0002189">
    <property type="term" value="C:ribose phosphate diphosphokinase complex"/>
    <property type="evidence" value="ECO:0007669"/>
    <property type="project" value="TreeGrafter"/>
</dbReference>
<evidence type="ECO:0000256" key="1">
    <source>
        <dbReference type="ARBA" id="ARBA00013247"/>
    </source>
</evidence>
<dbReference type="Gene3D" id="3.40.50.2020">
    <property type="match status" value="2"/>
</dbReference>
<dbReference type="Pfam" id="PF13793">
    <property type="entry name" value="Pribosyltran_N"/>
    <property type="match status" value="1"/>
</dbReference>
<dbReference type="SUPFAM" id="SSF53271">
    <property type="entry name" value="PRTase-like"/>
    <property type="match status" value="1"/>
</dbReference>
<keyword evidence="8" id="KW-0460">Magnesium</keyword>